<proteinExistence type="predicted"/>
<evidence type="ECO:0000259" key="2">
    <source>
        <dbReference type="Pfam" id="PF00293"/>
    </source>
</evidence>
<accession>A0AB33K9V0</accession>
<organism evidence="3">
    <name type="scientific">Kitasatospora sp. CMC57</name>
    <dbReference type="NCBI Taxonomy" id="3231513"/>
    <lineage>
        <taxon>Bacteria</taxon>
        <taxon>Bacillati</taxon>
        <taxon>Actinomycetota</taxon>
        <taxon>Actinomycetes</taxon>
        <taxon>Kitasatosporales</taxon>
        <taxon>Streptomycetaceae</taxon>
        <taxon>Kitasatospora</taxon>
    </lineage>
</organism>
<reference evidence="3" key="1">
    <citation type="submission" date="2024-07" db="EMBL/GenBank/DDBJ databases">
        <title>Complete genome sequences of cellulolytic bacteria, Kitasatospora sp. CMC57 and Streptomyces sp. CMC78, isolated from Japanese agricultural soil.</title>
        <authorList>
            <person name="Hashimoto T."/>
            <person name="Ito M."/>
            <person name="Iwamoto M."/>
            <person name="Fukahori D."/>
            <person name="Shoda T."/>
            <person name="Sakoda M."/>
            <person name="Morohoshi T."/>
            <person name="Mitsuboshi M."/>
            <person name="Nishizawa T."/>
        </authorList>
    </citation>
    <scope>NUCLEOTIDE SEQUENCE</scope>
    <source>
        <strain evidence="3">CMC57</strain>
    </source>
</reference>
<dbReference type="AlphaFoldDB" id="A0AB33K9V0"/>
<dbReference type="InterPro" id="IPR015797">
    <property type="entry name" value="NUDIX_hydrolase-like_dom_sf"/>
</dbReference>
<dbReference type="RefSeq" id="WP_407990885.1">
    <property type="nucleotide sequence ID" value="NZ_AP035881.2"/>
</dbReference>
<dbReference type="SUPFAM" id="SSF55811">
    <property type="entry name" value="Nudix"/>
    <property type="match status" value="1"/>
</dbReference>
<dbReference type="PROSITE" id="PS00893">
    <property type="entry name" value="NUDIX_BOX"/>
    <property type="match status" value="1"/>
</dbReference>
<protein>
    <recommendedName>
        <fullName evidence="2">Nudix hydrolase domain-containing protein</fullName>
    </recommendedName>
</protein>
<evidence type="ECO:0000313" key="3">
    <source>
        <dbReference type="EMBL" id="BFP48693.1"/>
    </source>
</evidence>
<gene>
    <name evidence="3" type="ORF">KCMC57_50610</name>
</gene>
<dbReference type="InterPro" id="IPR000086">
    <property type="entry name" value="NUDIX_hydrolase_dom"/>
</dbReference>
<feature type="domain" description="Nudix hydrolase" evidence="2">
    <location>
        <begin position="1"/>
        <end position="33"/>
    </location>
</feature>
<dbReference type="EMBL" id="AP035881">
    <property type="protein sequence ID" value="BFP48693.1"/>
    <property type="molecule type" value="Genomic_DNA"/>
</dbReference>
<sequence>MPAGWAEPGEDPAAAVAREIEEETGWRPAQVTASTSCAAANRRIRRPCIATRSLDPGK</sequence>
<dbReference type="GO" id="GO:0016787">
    <property type="term" value="F:hydrolase activity"/>
    <property type="evidence" value="ECO:0007669"/>
    <property type="project" value="UniProtKB-KW"/>
</dbReference>
<dbReference type="InterPro" id="IPR020084">
    <property type="entry name" value="NUDIX_hydrolase_CS"/>
</dbReference>
<keyword evidence="1" id="KW-0378">Hydrolase</keyword>
<evidence type="ECO:0000256" key="1">
    <source>
        <dbReference type="ARBA" id="ARBA00022801"/>
    </source>
</evidence>
<name>A0AB33K9V0_9ACTN</name>
<dbReference type="Gene3D" id="3.90.79.10">
    <property type="entry name" value="Nucleoside Triphosphate Pyrophosphohydrolase"/>
    <property type="match status" value="1"/>
</dbReference>
<dbReference type="Pfam" id="PF00293">
    <property type="entry name" value="NUDIX"/>
    <property type="match status" value="1"/>
</dbReference>